<dbReference type="InterPro" id="IPR011032">
    <property type="entry name" value="GroES-like_sf"/>
</dbReference>
<dbReference type="Pfam" id="PF08240">
    <property type="entry name" value="ADH_N"/>
    <property type="match status" value="1"/>
</dbReference>
<evidence type="ECO:0000259" key="2">
    <source>
        <dbReference type="SMART" id="SM00829"/>
    </source>
</evidence>
<gene>
    <name evidence="3" type="ORF">GCM10023257_11830</name>
</gene>
<feature type="domain" description="Enoyl reductase (ER)" evidence="2">
    <location>
        <begin position="10"/>
        <end position="333"/>
    </location>
</feature>
<evidence type="ECO:0000313" key="4">
    <source>
        <dbReference type="Proteomes" id="UP001500610"/>
    </source>
</evidence>
<dbReference type="Gene3D" id="3.90.180.10">
    <property type="entry name" value="Medium-chain alcohol dehydrogenases, catalytic domain"/>
    <property type="match status" value="1"/>
</dbReference>
<name>A0ABP9HRT9_9ACTN</name>
<dbReference type="SUPFAM" id="SSF50129">
    <property type="entry name" value="GroES-like"/>
    <property type="match status" value="1"/>
</dbReference>
<dbReference type="InterPro" id="IPR051603">
    <property type="entry name" value="Zinc-ADH_QOR/CCCR"/>
</dbReference>
<dbReference type="PANTHER" id="PTHR44154:SF1">
    <property type="entry name" value="QUINONE OXIDOREDUCTASE"/>
    <property type="match status" value="1"/>
</dbReference>
<accession>A0ABP9HRT9</accession>
<dbReference type="InterPro" id="IPR020843">
    <property type="entry name" value="ER"/>
</dbReference>
<dbReference type="RefSeq" id="WP_226028931.1">
    <property type="nucleotide sequence ID" value="NZ_BAABIV010000003.1"/>
</dbReference>
<evidence type="ECO:0000313" key="3">
    <source>
        <dbReference type="EMBL" id="GAA4976415.1"/>
    </source>
</evidence>
<comment type="caution">
    <text evidence="3">The sequence shown here is derived from an EMBL/GenBank/DDBJ whole genome shotgun (WGS) entry which is preliminary data.</text>
</comment>
<keyword evidence="4" id="KW-1185">Reference proteome</keyword>
<dbReference type="PANTHER" id="PTHR44154">
    <property type="entry name" value="QUINONE OXIDOREDUCTASE"/>
    <property type="match status" value="1"/>
</dbReference>
<dbReference type="Pfam" id="PF00107">
    <property type="entry name" value="ADH_zinc_N"/>
    <property type="match status" value="1"/>
</dbReference>
<keyword evidence="1" id="KW-0521">NADP</keyword>
<dbReference type="CDD" id="cd08253">
    <property type="entry name" value="zeta_crystallin"/>
    <property type="match status" value="1"/>
</dbReference>
<sequence length="348" mass="35843">MRAIAYTRSGPPDTLRMIERPVPRPGPGEVRVDVRVSGVNPIDVKRRASVDPETVQVPHYDGAGVIDAVGEDVATDRVGQRVWLWGAAWQRADGTAQEQLVIPAELAVALPDSAGFAHGASLGIPALTAHRTLTLHEDGPRRLGPGALSGRTVLVAGGAGAVGHAAIQLAVWSGATVVATVSSSTKAELATAAGAHHVLDYRTTTHLADAVRDLAPSGVDTVVEVAVAANADLDRAVLADNGVIAFYGGTPADAVTVPVLESTSANRRWHGVFLYGIPAAARRNGLAAVFDALDAGALPVGAEAGLPLHLYPLDRTAEAHQAVEDGVTGKVLVDLTTDAADHREAPAS</sequence>
<dbReference type="Gene3D" id="3.40.50.720">
    <property type="entry name" value="NAD(P)-binding Rossmann-like Domain"/>
    <property type="match status" value="1"/>
</dbReference>
<dbReference type="InterPro" id="IPR036291">
    <property type="entry name" value="NAD(P)-bd_dom_sf"/>
</dbReference>
<dbReference type="SUPFAM" id="SSF51735">
    <property type="entry name" value="NAD(P)-binding Rossmann-fold domains"/>
    <property type="match status" value="1"/>
</dbReference>
<dbReference type="InterPro" id="IPR013154">
    <property type="entry name" value="ADH-like_N"/>
</dbReference>
<dbReference type="Proteomes" id="UP001500610">
    <property type="component" value="Unassembled WGS sequence"/>
</dbReference>
<dbReference type="EMBL" id="BAABIV010000003">
    <property type="protein sequence ID" value="GAA4976415.1"/>
    <property type="molecule type" value="Genomic_DNA"/>
</dbReference>
<proteinExistence type="predicted"/>
<reference evidence="4" key="1">
    <citation type="journal article" date="2019" name="Int. J. Syst. Evol. Microbiol.">
        <title>The Global Catalogue of Microorganisms (GCM) 10K type strain sequencing project: providing services to taxonomists for standard genome sequencing and annotation.</title>
        <authorList>
            <consortium name="The Broad Institute Genomics Platform"/>
            <consortium name="The Broad Institute Genome Sequencing Center for Infectious Disease"/>
            <person name="Wu L."/>
            <person name="Ma J."/>
        </authorList>
    </citation>
    <scope>NUCLEOTIDE SEQUENCE [LARGE SCALE GENOMIC DNA]</scope>
    <source>
        <strain evidence="4">JCM 17657</strain>
    </source>
</reference>
<dbReference type="SMART" id="SM00829">
    <property type="entry name" value="PKS_ER"/>
    <property type="match status" value="1"/>
</dbReference>
<protein>
    <submittedName>
        <fullName evidence="3">NADPH:quinone reductase</fullName>
    </submittedName>
</protein>
<evidence type="ECO:0000256" key="1">
    <source>
        <dbReference type="ARBA" id="ARBA00022857"/>
    </source>
</evidence>
<dbReference type="InterPro" id="IPR013149">
    <property type="entry name" value="ADH-like_C"/>
</dbReference>
<organism evidence="3 4">
    <name type="scientific">Streptomyces hyderabadensis</name>
    <dbReference type="NCBI Taxonomy" id="598549"/>
    <lineage>
        <taxon>Bacteria</taxon>
        <taxon>Bacillati</taxon>
        <taxon>Actinomycetota</taxon>
        <taxon>Actinomycetes</taxon>
        <taxon>Kitasatosporales</taxon>
        <taxon>Streptomycetaceae</taxon>
        <taxon>Streptomyces</taxon>
    </lineage>
</organism>